<comment type="similarity">
    <text evidence="1">Belongs to the ABC transporter superfamily.</text>
</comment>
<dbReference type="CDD" id="cd03215">
    <property type="entry name" value="ABC_Carb_Monos_II"/>
    <property type="match status" value="1"/>
</dbReference>
<dbReference type="PROSITE" id="PS00211">
    <property type="entry name" value="ABC_TRANSPORTER_1"/>
    <property type="match status" value="1"/>
</dbReference>
<accession>A0ABY3DLU0</accession>
<dbReference type="PANTHER" id="PTHR43790:SF9">
    <property type="entry name" value="GALACTOFURANOSE TRANSPORTER ATP-BINDING PROTEIN YTFR"/>
    <property type="match status" value="1"/>
</dbReference>
<gene>
    <name evidence="8" type="ORF">FO470_18685</name>
</gene>
<evidence type="ECO:0000259" key="7">
    <source>
        <dbReference type="PROSITE" id="PS50893"/>
    </source>
</evidence>
<keyword evidence="2" id="KW-0813">Transport</keyword>
<keyword evidence="3" id="KW-0762">Sugar transport</keyword>
<reference evidence="8 9" key="1">
    <citation type="submission" date="2019-07" db="EMBL/GenBank/DDBJ databases">
        <authorList>
            <person name="Grouzdev D.S."/>
        </authorList>
    </citation>
    <scope>NUCLEOTIDE SEQUENCE [LARGE SCALE GENOMIC DNA]</scope>
    <source>
        <strain evidence="8 9">3C</strain>
    </source>
</reference>
<protein>
    <submittedName>
        <fullName evidence="8">Sugar ABC transporter ATP-binding protein</fullName>
    </submittedName>
</protein>
<evidence type="ECO:0000256" key="3">
    <source>
        <dbReference type="ARBA" id="ARBA00022597"/>
    </source>
</evidence>
<dbReference type="InterPro" id="IPR003439">
    <property type="entry name" value="ABC_transporter-like_ATP-bd"/>
</dbReference>
<dbReference type="InterPro" id="IPR027417">
    <property type="entry name" value="P-loop_NTPase"/>
</dbReference>
<evidence type="ECO:0000313" key="9">
    <source>
        <dbReference type="Proteomes" id="UP000315321"/>
    </source>
</evidence>
<keyword evidence="6 8" id="KW-0067">ATP-binding</keyword>
<proteinExistence type="inferred from homology"/>
<organism evidence="8 9">
    <name type="scientific">Ancylobacter moscoviensis</name>
    <dbReference type="NCBI Taxonomy" id="2597768"/>
    <lineage>
        <taxon>Bacteria</taxon>
        <taxon>Pseudomonadati</taxon>
        <taxon>Pseudomonadota</taxon>
        <taxon>Alphaproteobacteria</taxon>
        <taxon>Hyphomicrobiales</taxon>
        <taxon>Xanthobacteraceae</taxon>
        <taxon>Ancylobacter</taxon>
    </lineage>
</organism>
<name>A0ABY3DLU0_9HYPH</name>
<dbReference type="CDD" id="cd03216">
    <property type="entry name" value="ABC_Carb_Monos_I"/>
    <property type="match status" value="1"/>
</dbReference>
<dbReference type="EMBL" id="VMBP01000007">
    <property type="protein sequence ID" value="TSJ60215.1"/>
    <property type="molecule type" value="Genomic_DNA"/>
</dbReference>
<feature type="domain" description="ABC transporter" evidence="7">
    <location>
        <begin position="9"/>
        <end position="246"/>
    </location>
</feature>
<dbReference type="InterPro" id="IPR017871">
    <property type="entry name" value="ABC_transporter-like_CS"/>
</dbReference>
<evidence type="ECO:0000256" key="2">
    <source>
        <dbReference type="ARBA" id="ARBA00022448"/>
    </source>
</evidence>
<dbReference type="RefSeq" id="WP_144344509.1">
    <property type="nucleotide sequence ID" value="NZ_VMBP01000007.1"/>
</dbReference>
<dbReference type="Gene3D" id="3.40.50.300">
    <property type="entry name" value="P-loop containing nucleotide triphosphate hydrolases"/>
    <property type="match status" value="2"/>
</dbReference>
<dbReference type="PANTHER" id="PTHR43790">
    <property type="entry name" value="CARBOHYDRATE TRANSPORT ATP-BINDING PROTEIN MG119-RELATED"/>
    <property type="match status" value="1"/>
</dbReference>
<evidence type="ECO:0000313" key="8">
    <source>
        <dbReference type="EMBL" id="TSJ60215.1"/>
    </source>
</evidence>
<dbReference type="SMART" id="SM00382">
    <property type="entry name" value="AAA"/>
    <property type="match status" value="2"/>
</dbReference>
<dbReference type="Pfam" id="PF00005">
    <property type="entry name" value="ABC_tran"/>
    <property type="match status" value="2"/>
</dbReference>
<evidence type="ECO:0000256" key="1">
    <source>
        <dbReference type="ARBA" id="ARBA00005417"/>
    </source>
</evidence>
<keyword evidence="4" id="KW-0677">Repeat</keyword>
<dbReference type="SUPFAM" id="SSF52540">
    <property type="entry name" value="P-loop containing nucleoside triphosphate hydrolases"/>
    <property type="match status" value="2"/>
</dbReference>
<comment type="caution">
    <text evidence="8">The sequence shown here is derived from an EMBL/GenBank/DDBJ whole genome shotgun (WGS) entry which is preliminary data.</text>
</comment>
<dbReference type="Proteomes" id="UP000315321">
    <property type="component" value="Unassembled WGS sequence"/>
</dbReference>
<keyword evidence="5" id="KW-0547">Nucleotide-binding</keyword>
<dbReference type="GO" id="GO:0005524">
    <property type="term" value="F:ATP binding"/>
    <property type="evidence" value="ECO:0007669"/>
    <property type="project" value="UniProtKB-KW"/>
</dbReference>
<sequence length="509" mass="54343">MMTILAPTLAMRGLVKTFGPTRALDGASLTVAPGTVHGLVGQNGAGKSTLIKVLAGLVAPDAGDIEVGGTPLGPLTPRRAEELGIAFIHQDRLLVPTATVGEALFLGQERLGSRHGLWRGRLERRAAGLLDRFFGISLPKGALIQDLTTAQQQIVQITRALLADPKIIVFDEPTASLSRREVDHLFDAIGQLKAHGLTSIYISHYLAEIERICDAVTVMRNGRDVAHVDPRTTGTAEITRLMVDRDVKDLFPRHNATPGAPALSVSGLAAPPAFRDVSFTLHRGEVLGLTGLLGSGAKELVRSLFGLSPARAGRIEVDGRPVRLGSPGAAVRQAIAMVPEDRRAQGVALALGMRENMTLASLPAFSRFGFIDRARERLRVSQLIDELKIKTSGPEAAVRTLSGGNQQKVVIAKWLARQSRIYVLDEPTVGVDVAAKAEIYRLIARLAEQGAAILLLSADLDELLGVSDRILVMYRGELVSEHIPSETTSAQLLAASVSGTRAEDTAHVA</sequence>
<dbReference type="InterPro" id="IPR003593">
    <property type="entry name" value="AAA+_ATPase"/>
</dbReference>
<feature type="domain" description="ABC transporter" evidence="7">
    <location>
        <begin position="245"/>
        <end position="500"/>
    </location>
</feature>
<evidence type="ECO:0000256" key="6">
    <source>
        <dbReference type="ARBA" id="ARBA00022840"/>
    </source>
</evidence>
<dbReference type="InterPro" id="IPR050107">
    <property type="entry name" value="ABC_carbohydrate_import_ATPase"/>
</dbReference>
<evidence type="ECO:0000256" key="4">
    <source>
        <dbReference type="ARBA" id="ARBA00022737"/>
    </source>
</evidence>
<keyword evidence="9" id="KW-1185">Reference proteome</keyword>
<evidence type="ECO:0000256" key="5">
    <source>
        <dbReference type="ARBA" id="ARBA00022741"/>
    </source>
</evidence>
<dbReference type="PROSITE" id="PS50893">
    <property type="entry name" value="ABC_TRANSPORTER_2"/>
    <property type="match status" value="2"/>
</dbReference>